<accession>A0ACC0H874</accession>
<comment type="caution">
    <text evidence="1">The sequence shown here is derived from an EMBL/GenBank/DDBJ whole genome shotgun (WGS) entry which is preliminary data.</text>
</comment>
<proteinExistence type="predicted"/>
<sequence length="426" mass="46209">MAKLVNCLILPLLAALAVVLLPSSSKAQPPPPKSQLEVLLQWKQSLANQSILSSWVNHAHDIKNSSTPSTSSPCNNWLGISCNKAGNVTGIELPHKGLQGTLELLDFTYFPDLLHLDLKLNRLTGSIPPNIGVPSKLEFLDLSTNSFTGSLPLSLANLTKVIELDFSRNSVTGELDPRLFPNGSSPGTTGLINLQRLLLQDTMLGGQLPSQLGNLKHLTILALDNNNFSGQIPTSLGNLINISYLHLNQNQFFGPIPRNFGNLSKLTDLSLFANQLSGSVPKEIGNLSSLVALHFTQNKFTGHLPQQVCQVAGTYGYIAPELSYTMAMTEKCDVYSFGVLALEVLMGSHPRTLISNLTSLVDQGIQLQDVLDPRLSPPTTQKIADELSSIVNLALWCLRADPKSRPTMHVASELLKMQAGEKKSNQ</sequence>
<keyword evidence="2" id="KW-1185">Reference proteome</keyword>
<dbReference type="EMBL" id="CM045762">
    <property type="protein sequence ID" value="KAI8009738.1"/>
    <property type="molecule type" value="Genomic_DNA"/>
</dbReference>
<protein>
    <submittedName>
        <fullName evidence="1">Leucine-rich repeat receptor-like protein kinase</fullName>
    </submittedName>
</protein>
<name>A0ACC0H874_9ERIC</name>
<dbReference type="Proteomes" id="UP001060215">
    <property type="component" value="Chromosome 5"/>
</dbReference>
<organism evidence="1 2">
    <name type="scientific">Camellia lanceoleosa</name>
    <dbReference type="NCBI Taxonomy" id="1840588"/>
    <lineage>
        <taxon>Eukaryota</taxon>
        <taxon>Viridiplantae</taxon>
        <taxon>Streptophyta</taxon>
        <taxon>Embryophyta</taxon>
        <taxon>Tracheophyta</taxon>
        <taxon>Spermatophyta</taxon>
        <taxon>Magnoliopsida</taxon>
        <taxon>eudicotyledons</taxon>
        <taxon>Gunneridae</taxon>
        <taxon>Pentapetalae</taxon>
        <taxon>asterids</taxon>
        <taxon>Ericales</taxon>
        <taxon>Theaceae</taxon>
        <taxon>Camellia</taxon>
    </lineage>
</organism>
<evidence type="ECO:0000313" key="2">
    <source>
        <dbReference type="Proteomes" id="UP001060215"/>
    </source>
</evidence>
<reference evidence="1 2" key="1">
    <citation type="journal article" date="2022" name="Plant J.">
        <title>Chromosome-level genome of Camellia lanceoleosa provides a valuable resource for understanding genome evolution and self-incompatibility.</title>
        <authorList>
            <person name="Gong W."/>
            <person name="Xiao S."/>
            <person name="Wang L."/>
            <person name="Liao Z."/>
            <person name="Chang Y."/>
            <person name="Mo W."/>
            <person name="Hu G."/>
            <person name="Li W."/>
            <person name="Zhao G."/>
            <person name="Zhu H."/>
            <person name="Hu X."/>
            <person name="Ji K."/>
            <person name="Xiang X."/>
            <person name="Song Q."/>
            <person name="Yuan D."/>
            <person name="Jin S."/>
            <person name="Zhang L."/>
        </authorList>
    </citation>
    <scope>NUCLEOTIDE SEQUENCE [LARGE SCALE GENOMIC DNA]</scope>
    <source>
        <strain evidence="1">SQ_2022a</strain>
    </source>
</reference>
<gene>
    <name evidence="1" type="ORF">LOK49_LG06G02390</name>
</gene>
<evidence type="ECO:0000313" key="1">
    <source>
        <dbReference type="EMBL" id="KAI8009738.1"/>
    </source>
</evidence>